<feature type="transmembrane region" description="Helical" evidence="2">
    <location>
        <begin position="43"/>
        <end position="64"/>
    </location>
</feature>
<feature type="region of interest" description="Disordered" evidence="1">
    <location>
        <begin position="144"/>
        <end position="173"/>
    </location>
</feature>
<keyword evidence="2" id="KW-0812">Transmembrane</keyword>
<protein>
    <submittedName>
        <fullName evidence="3">Uncharacterized protein</fullName>
    </submittedName>
</protein>
<evidence type="ECO:0000256" key="1">
    <source>
        <dbReference type="SAM" id="MobiDB-lite"/>
    </source>
</evidence>
<reference evidence="3" key="2">
    <citation type="submission" date="2023-05" db="EMBL/GenBank/DDBJ databases">
        <authorList>
            <consortium name="Lawrence Berkeley National Laboratory"/>
            <person name="Steindorff A."/>
            <person name="Hensen N."/>
            <person name="Bonometti L."/>
            <person name="Westerberg I."/>
            <person name="Brannstrom I.O."/>
            <person name="Guillou S."/>
            <person name="Cros-Aarteil S."/>
            <person name="Calhoun S."/>
            <person name="Haridas S."/>
            <person name="Kuo A."/>
            <person name="Mondo S."/>
            <person name="Pangilinan J."/>
            <person name="Riley R."/>
            <person name="Labutti K."/>
            <person name="Andreopoulos B."/>
            <person name="Lipzen A."/>
            <person name="Chen C."/>
            <person name="Yanf M."/>
            <person name="Daum C."/>
            <person name="Ng V."/>
            <person name="Clum A."/>
            <person name="Ohm R."/>
            <person name="Martin F."/>
            <person name="Silar P."/>
            <person name="Natvig D."/>
            <person name="Lalanne C."/>
            <person name="Gautier V."/>
            <person name="Ament-Velasquez S.L."/>
            <person name="Kruys A."/>
            <person name="Hutchinson M.I."/>
            <person name="Powell A.J."/>
            <person name="Barry K."/>
            <person name="Miller A.N."/>
            <person name="Grigoriev I.V."/>
            <person name="Debuchy R."/>
            <person name="Gladieux P."/>
            <person name="Thoren M.H."/>
            <person name="Johannesson H."/>
        </authorList>
    </citation>
    <scope>NUCLEOTIDE SEQUENCE</scope>
    <source>
        <strain evidence="3">PSN309</strain>
    </source>
</reference>
<comment type="caution">
    <text evidence="3">The sequence shown here is derived from an EMBL/GenBank/DDBJ whole genome shotgun (WGS) entry which is preliminary data.</text>
</comment>
<organism evidence="3 4">
    <name type="scientific">Podospora australis</name>
    <dbReference type="NCBI Taxonomy" id="1536484"/>
    <lineage>
        <taxon>Eukaryota</taxon>
        <taxon>Fungi</taxon>
        <taxon>Dikarya</taxon>
        <taxon>Ascomycota</taxon>
        <taxon>Pezizomycotina</taxon>
        <taxon>Sordariomycetes</taxon>
        <taxon>Sordariomycetidae</taxon>
        <taxon>Sordariales</taxon>
        <taxon>Podosporaceae</taxon>
        <taxon>Podospora</taxon>
    </lineage>
</organism>
<name>A0AAN7ANB6_9PEZI</name>
<accession>A0AAN7ANB6</accession>
<dbReference type="Proteomes" id="UP001302126">
    <property type="component" value="Unassembled WGS sequence"/>
</dbReference>
<keyword evidence="4" id="KW-1185">Reference proteome</keyword>
<keyword evidence="2" id="KW-1133">Transmembrane helix</keyword>
<proteinExistence type="predicted"/>
<reference evidence="3" key="1">
    <citation type="journal article" date="2023" name="Mol. Phylogenet. Evol.">
        <title>Genome-scale phylogeny and comparative genomics of the fungal order Sordariales.</title>
        <authorList>
            <person name="Hensen N."/>
            <person name="Bonometti L."/>
            <person name="Westerberg I."/>
            <person name="Brannstrom I.O."/>
            <person name="Guillou S."/>
            <person name="Cros-Aarteil S."/>
            <person name="Calhoun S."/>
            <person name="Haridas S."/>
            <person name="Kuo A."/>
            <person name="Mondo S."/>
            <person name="Pangilinan J."/>
            <person name="Riley R."/>
            <person name="LaButti K."/>
            <person name="Andreopoulos B."/>
            <person name="Lipzen A."/>
            <person name="Chen C."/>
            <person name="Yan M."/>
            <person name="Daum C."/>
            <person name="Ng V."/>
            <person name="Clum A."/>
            <person name="Steindorff A."/>
            <person name="Ohm R.A."/>
            <person name="Martin F."/>
            <person name="Silar P."/>
            <person name="Natvig D.O."/>
            <person name="Lalanne C."/>
            <person name="Gautier V."/>
            <person name="Ament-Velasquez S.L."/>
            <person name="Kruys A."/>
            <person name="Hutchinson M.I."/>
            <person name="Powell A.J."/>
            <person name="Barry K."/>
            <person name="Miller A.N."/>
            <person name="Grigoriev I.V."/>
            <person name="Debuchy R."/>
            <person name="Gladieux P."/>
            <person name="Hiltunen Thoren M."/>
            <person name="Johannesson H."/>
        </authorList>
    </citation>
    <scope>NUCLEOTIDE SEQUENCE</scope>
    <source>
        <strain evidence="3">PSN309</strain>
    </source>
</reference>
<sequence>MPAFTIPVRDPTIMPVITVLGHPTGSPLKEDQVDLYGLITPCIPYLFAIVCIVGILLAIYEGLIGSWARVERMRIARAERLPRTAAVNGPPASFFDILGDPNDNHYLGLPCEQTPLLLSVNSTAASYRSMALSGSTQISPFEEAEGSKMSKFLMPPSWTPPRKSSPQRRSSFS</sequence>
<keyword evidence="2" id="KW-0472">Membrane</keyword>
<feature type="compositionally biased region" description="Low complexity" evidence="1">
    <location>
        <begin position="160"/>
        <end position="173"/>
    </location>
</feature>
<dbReference type="AlphaFoldDB" id="A0AAN7ANB6"/>
<evidence type="ECO:0000256" key="2">
    <source>
        <dbReference type="SAM" id="Phobius"/>
    </source>
</evidence>
<dbReference type="EMBL" id="MU864352">
    <property type="protein sequence ID" value="KAK4193044.1"/>
    <property type="molecule type" value="Genomic_DNA"/>
</dbReference>
<evidence type="ECO:0000313" key="3">
    <source>
        <dbReference type="EMBL" id="KAK4193044.1"/>
    </source>
</evidence>
<gene>
    <name evidence="3" type="ORF">QBC35DRAFT_446865</name>
</gene>
<evidence type="ECO:0000313" key="4">
    <source>
        <dbReference type="Proteomes" id="UP001302126"/>
    </source>
</evidence>